<evidence type="ECO:0008006" key="4">
    <source>
        <dbReference type="Google" id="ProtNLM"/>
    </source>
</evidence>
<keyword evidence="3" id="KW-1185">Reference proteome</keyword>
<accession>A0ABW3E9P8</accession>
<name>A0ABW3E9P8_9ACTN</name>
<dbReference type="EMBL" id="JBHTHX010003285">
    <property type="protein sequence ID" value="MFD0891560.1"/>
    <property type="molecule type" value="Genomic_DNA"/>
</dbReference>
<sequence length="84" mass="9324">MTPPLSDPSPGPDAVEQAHPDWLVFCSRTGLWSAYRRALPCGDAALVRAISIEELDRKLTAQDCGRTRGRPWTSGAAPRRHRRN</sequence>
<evidence type="ECO:0000313" key="2">
    <source>
        <dbReference type="EMBL" id="MFD0891560.1"/>
    </source>
</evidence>
<reference evidence="3" key="1">
    <citation type="journal article" date="2019" name="Int. J. Syst. Evol. Microbiol.">
        <title>The Global Catalogue of Microorganisms (GCM) 10K type strain sequencing project: providing services to taxonomists for standard genome sequencing and annotation.</title>
        <authorList>
            <consortium name="The Broad Institute Genomics Platform"/>
            <consortium name="The Broad Institute Genome Sequencing Center for Infectious Disease"/>
            <person name="Wu L."/>
            <person name="Ma J."/>
        </authorList>
    </citation>
    <scope>NUCLEOTIDE SEQUENCE [LARGE SCALE GENOMIC DNA]</scope>
    <source>
        <strain evidence="3">CCUG 62974</strain>
    </source>
</reference>
<dbReference type="Proteomes" id="UP001597024">
    <property type="component" value="Unassembled WGS sequence"/>
</dbReference>
<evidence type="ECO:0000256" key="1">
    <source>
        <dbReference type="SAM" id="MobiDB-lite"/>
    </source>
</evidence>
<comment type="caution">
    <text evidence="2">The sequence shown here is derived from an EMBL/GenBank/DDBJ whole genome shotgun (WGS) entry which is preliminary data.</text>
</comment>
<proteinExistence type="predicted"/>
<organism evidence="2 3">
    <name type="scientific">Streptosporangium algeriense</name>
    <dbReference type="NCBI Taxonomy" id="1682748"/>
    <lineage>
        <taxon>Bacteria</taxon>
        <taxon>Bacillati</taxon>
        <taxon>Actinomycetota</taxon>
        <taxon>Actinomycetes</taxon>
        <taxon>Streptosporangiales</taxon>
        <taxon>Streptosporangiaceae</taxon>
        <taxon>Streptosporangium</taxon>
    </lineage>
</organism>
<protein>
    <recommendedName>
        <fullName evidence="4">Tetrapyrrole biosynthesis uroporphyrinogen III synthase domain-containing protein</fullName>
    </recommendedName>
</protein>
<feature type="region of interest" description="Disordered" evidence="1">
    <location>
        <begin position="63"/>
        <end position="84"/>
    </location>
</feature>
<evidence type="ECO:0000313" key="3">
    <source>
        <dbReference type="Proteomes" id="UP001597024"/>
    </source>
</evidence>
<gene>
    <name evidence="2" type="ORF">ACFQ08_44015</name>
</gene>